<keyword evidence="3" id="KW-0808">Transferase</keyword>
<dbReference type="EMBL" id="QEAP01000040">
    <property type="protein sequence ID" value="TPX76671.1"/>
    <property type="molecule type" value="Genomic_DNA"/>
</dbReference>
<evidence type="ECO:0000259" key="6">
    <source>
        <dbReference type="Pfam" id="PF00485"/>
    </source>
</evidence>
<dbReference type="PRINTS" id="PR00988">
    <property type="entry name" value="URIDINKINASE"/>
</dbReference>
<dbReference type="NCBIfam" id="NF004018">
    <property type="entry name" value="PRK05480.1"/>
    <property type="match status" value="1"/>
</dbReference>
<keyword evidence="8" id="KW-1185">Reference proteome</keyword>
<dbReference type="SUPFAM" id="SSF52540">
    <property type="entry name" value="P-loop containing nucleoside triphosphate hydrolases"/>
    <property type="match status" value="1"/>
</dbReference>
<dbReference type="Pfam" id="PF00485">
    <property type="entry name" value="PRK"/>
    <property type="match status" value="1"/>
</dbReference>
<evidence type="ECO:0000313" key="8">
    <source>
        <dbReference type="Proteomes" id="UP000320333"/>
    </source>
</evidence>
<dbReference type="InterPro" id="IPR000764">
    <property type="entry name" value="Uridine_kinase-like"/>
</dbReference>
<dbReference type="Proteomes" id="UP000320333">
    <property type="component" value="Unassembled WGS sequence"/>
</dbReference>
<evidence type="ECO:0000256" key="2">
    <source>
        <dbReference type="ARBA" id="ARBA00012137"/>
    </source>
</evidence>
<feature type="domain" description="Phosphoribulokinase/uridine kinase" evidence="6">
    <location>
        <begin position="5"/>
        <end position="202"/>
    </location>
</feature>
<dbReference type="CDD" id="cd02023">
    <property type="entry name" value="UMPK"/>
    <property type="match status" value="1"/>
</dbReference>
<keyword evidence="5 7" id="KW-0418">Kinase</keyword>
<dbReference type="UniPathway" id="UPA00574">
    <property type="reaction ID" value="UER00637"/>
</dbReference>
<dbReference type="Gene3D" id="3.40.50.300">
    <property type="entry name" value="P-loop containing nucleotide triphosphate hydrolases"/>
    <property type="match status" value="1"/>
</dbReference>
<dbReference type="AlphaFoldDB" id="A0A507FJR7"/>
<dbReference type="InterPro" id="IPR006083">
    <property type="entry name" value="PRK/URK"/>
</dbReference>
<dbReference type="PANTHER" id="PTHR10285">
    <property type="entry name" value="URIDINE KINASE"/>
    <property type="match status" value="1"/>
</dbReference>
<comment type="pathway">
    <text evidence="1">Pyrimidine metabolism; UMP biosynthesis via salvage pathway; UMP from uridine: step 1/1.</text>
</comment>
<dbReference type="STRING" id="246404.A0A507FJR7"/>
<reference evidence="7 8" key="1">
    <citation type="journal article" date="2019" name="Sci. Rep.">
        <title>Comparative genomics of chytrid fungi reveal insights into the obligate biotrophic and pathogenic lifestyle of Synchytrium endobioticum.</title>
        <authorList>
            <person name="van de Vossenberg B.T.L.H."/>
            <person name="Warris S."/>
            <person name="Nguyen H.D.T."/>
            <person name="van Gent-Pelzer M.P.E."/>
            <person name="Joly D.L."/>
            <person name="van de Geest H.C."/>
            <person name="Bonants P.J.M."/>
            <person name="Smith D.S."/>
            <person name="Levesque C.A."/>
            <person name="van der Lee T.A.J."/>
        </authorList>
    </citation>
    <scope>NUCLEOTIDE SEQUENCE [LARGE SCALE GENOMIC DNA]</scope>
    <source>
        <strain evidence="7 8">CBS 675.73</strain>
    </source>
</reference>
<keyword evidence="4" id="KW-0547">Nucleotide-binding</keyword>
<dbReference type="GO" id="GO:0044206">
    <property type="term" value="P:UMP salvage"/>
    <property type="evidence" value="ECO:0007669"/>
    <property type="project" value="UniProtKB-UniPathway"/>
</dbReference>
<evidence type="ECO:0000256" key="5">
    <source>
        <dbReference type="ARBA" id="ARBA00022777"/>
    </source>
</evidence>
<evidence type="ECO:0000256" key="3">
    <source>
        <dbReference type="ARBA" id="ARBA00022679"/>
    </source>
</evidence>
<gene>
    <name evidence="7" type="ORF">CcCBS67573_g02071</name>
</gene>
<name>A0A507FJR7_9FUNG</name>
<evidence type="ECO:0000256" key="4">
    <source>
        <dbReference type="ARBA" id="ARBA00022741"/>
    </source>
</evidence>
<dbReference type="GO" id="GO:0005524">
    <property type="term" value="F:ATP binding"/>
    <property type="evidence" value="ECO:0007669"/>
    <property type="project" value="InterPro"/>
</dbReference>
<dbReference type="OrthoDB" id="738517at2759"/>
<dbReference type="InterPro" id="IPR027417">
    <property type="entry name" value="P-loop_NTPase"/>
</dbReference>
<evidence type="ECO:0000313" key="7">
    <source>
        <dbReference type="EMBL" id="TPX76671.1"/>
    </source>
</evidence>
<proteinExistence type="predicted"/>
<sequence>MPFFVAISGGASSGKKEVCSIIVDELKTSTGDDSRKVAVINMEDFYRNLTEEEAAALPKDEYNFDHPSAIDFDLLAAGLDAISKGEAFQLPKWDFREHRRLEETTLVSSPDVVIVVGTLVLFDARVRSLLNLKVFVVRIDVDSDLRLARQVIRDTEERYTKPLESVLETYIHFVKPSFEDFILPTKKFADVVIPRGTNNKVAIKLMATHLVDILNEARRGAVLNATTAALDGVSLGVQV</sequence>
<organism evidence="7 8">
    <name type="scientific">Chytriomyces confervae</name>
    <dbReference type="NCBI Taxonomy" id="246404"/>
    <lineage>
        <taxon>Eukaryota</taxon>
        <taxon>Fungi</taxon>
        <taxon>Fungi incertae sedis</taxon>
        <taxon>Chytridiomycota</taxon>
        <taxon>Chytridiomycota incertae sedis</taxon>
        <taxon>Chytridiomycetes</taxon>
        <taxon>Chytridiales</taxon>
        <taxon>Chytriomycetaceae</taxon>
        <taxon>Chytriomyces</taxon>
    </lineage>
</organism>
<dbReference type="EC" id="2.7.1.48" evidence="2"/>
<dbReference type="GO" id="GO:0004849">
    <property type="term" value="F:uridine kinase activity"/>
    <property type="evidence" value="ECO:0007669"/>
    <property type="project" value="UniProtKB-EC"/>
</dbReference>
<protein>
    <recommendedName>
        <fullName evidence="2">uridine/cytidine kinase</fullName>
        <ecNumber evidence="2">2.7.1.48</ecNumber>
    </recommendedName>
</protein>
<accession>A0A507FJR7</accession>
<evidence type="ECO:0000256" key="1">
    <source>
        <dbReference type="ARBA" id="ARBA00004690"/>
    </source>
</evidence>
<comment type="caution">
    <text evidence="7">The sequence shown here is derived from an EMBL/GenBank/DDBJ whole genome shotgun (WGS) entry which is preliminary data.</text>
</comment>